<name>A0A2L2DI69_MIMIV</name>
<accession>A0A2L2DI69</accession>
<reference evidence="3" key="1">
    <citation type="journal article" date="2017" name="Front. Microbiol.">
        <title>Genome Characterization of the First Mimiviruses of Lineage C Isolated in Brazil.</title>
        <authorList>
            <person name="Assis F.L."/>
            <person name="Franco-Luiz A.P.M."/>
            <person name="Dos Santos R.N."/>
            <person name="Campos F.S."/>
            <person name="Dornas F.P."/>
            <person name="Borato P.V.M."/>
            <person name="Franco A.C."/>
            <person name="Abrahao J.S."/>
            <person name="Colson P."/>
            <person name="Scola B."/>
        </authorList>
    </citation>
    <scope>NUCLEOTIDE SEQUENCE [LARGE SCALE GENOMIC DNA]</scope>
</reference>
<evidence type="ECO:0000256" key="1">
    <source>
        <dbReference type="SAM" id="MobiDB-lite"/>
    </source>
</evidence>
<sequence length="418" mass="48394">MSNEYDDKTEYFIKKIIAKINKVSPIDPDILKKDNIDMFDLMMPIAESAGMSWYYKQLQQEYQIECENKLEKKSIRKNMFNILNENIPSDGNIIVINVKSGKDRCAFYTWADYHGLNHCPCKTILFEPTYIYHCEECGRSSYDNEVSHSTDWSTINPGVSYGEFIQCPNYCETYYHTRDSIDDPDSGGIKRHKVFNAVVIGKCLPKIPKTKTKRVKKYINRNNVDVNILNNIPDSDFKIMNVNDFEKEYQDGKEKRFRDNNNNELDNKLDNESDNKLDNESDNKLDNKLGNESDDKPDNKLGNESDNKLDNKPDNNLDGMSKIKSENESEINDPRNNFINEPEIQSTNITNCTYDKFKQRFGSKGTVGFRPDCSNLDTIGDQNNTNILLNHSIMPQRMLMSSLFDKILEDLAEKKLID</sequence>
<protein>
    <recommendedName>
        <fullName evidence="2">DUF5894 domain-containing protein</fullName>
    </recommendedName>
</protein>
<dbReference type="Pfam" id="PF19246">
    <property type="entry name" value="DUF5894"/>
    <property type="match status" value="1"/>
</dbReference>
<dbReference type="InterPro" id="IPR045413">
    <property type="entry name" value="DUF5894"/>
</dbReference>
<organismHost>
    <name type="scientific">Acanthamoeba polyphaga</name>
    <name type="common">Amoeba</name>
    <dbReference type="NCBI Taxonomy" id="5757"/>
</organismHost>
<feature type="domain" description="DUF5894" evidence="2">
    <location>
        <begin position="79"/>
        <end position="135"/>
    </location>
</feature>
<proteinExistence type="predicted"/>
<dbReference type="Proteomes" id="UP000280369">
    <property type="component" value="Segment"/>
</dbReference>
<feature type="region of interest" description="Disordered" evidence="1">
    <location>
        <begin position="250"/>
        <end position="321"/>
    </location>
</feature>
<organism evidence="3">
    <name type="scientific">Acanthamoeba polyphaga mimivirus</name>
    <name type="common">APMV</name>
    <dbReference type="NCBI Taxonomy" id="212035"/>
    <lineage>
        <taxon>Viruses</taxon>
        <taxon>Varidnaviria</taxon>
        <taxon>Bamfordvirae</taxon>
        <taxon>Nucleocytoviricota</taxon>
        <taxon>Megaviricetes</taxon>
        <taxon>Imitervirales</taxon>
        <taxon>Mimiviridae</taxon>
        <taxon>Megamimivirinae</taxon>
        <taxon>Mimivirus</taxon>
        <taxon>Mimivirus bradfordmassiliense</taxon>
    </lineage>
</organism>
<evidence type="ECO:0000313" key="3">
    <source>
        <dbReference type="EMBL" id="AVG45858.1"/>
    </source>
</evidence>
<evidence type="ECO:0000259" key="2">
    <source>
        <dbReference type="Pfam" id="PF19246"/>
    </source>
</evidence>
<dbReference type="EMBL" id="MG602507">
    <property type="protein sequence ID" value="AVG45858.1"/>
    <property type="molecule type" value="Genomic_DNA"/>
</dbReference>